<proteinExistence type="predicted"/>
<evidence type="ECO:0000313" key="2">
    <source>
        <dbReference type="Proteomes" id="UP000003167"/>
    </source>
</evidence>
<evidence type="ECO:0000313" key="1">
    <source>
        <dbReference type="EMBL" id="EHO74054.1"/>
    </source>
</evidence>
<accession>H1HJ55</accession>
<dbReference type="AlphaFoldDB" id="H1HJ55"/>
<dbReference type="HOGENOM" id="CLU_3383233_0_0_10"/>
<dbReference type="PATRIC" id="fig|999422.3.peg.188"/>
<name>H1HJ55_9BACT</name>
<comment type="caution">
    <text evidence="1">The sequence shown here is derived from an EMBL/GenBank/DDBJ whole genome shotgun (WGS) entry which is preliminary data.</text>
</comment>
<sequence length="33" mass="3808">MQNDAYKIKNPENQQVVIGIYIDLLYTAIINVL</sequence>
<dbReference type="Proteomes" id="UP000003167">
    <property type="component" value="Unassembled WGS sequence"/>
</dbReference>
<dbReference type="EMBL" id="AGEK01000012">
    <property type="protein sequence ID" value="EHO74054.1"/>
    <property type="molecule type" value="Genomic_DNA"/>
</dbReference>
<protein>
    <submittedName>
        <fullName evidence="1">Uncharacterized protein</fullName>
    </submittedName>
</protein>
<reference evidence="1 2" key="1">
    <citation type="submission" date="2011-12" db="EMBL/GenBank/DDBJ databases">
        <title>The Genome Sequence of Prevotella maculosa OT 289.</title>
        <authorList>
            <consortium name="The Broad Institute Genome Sequencing Platform"/>
            <person name="Earl A."/>
            <person name="Ward D."/>
            <person name="Feldgarden M."/>
            <person name="Gevers D."/>
            <person name="Izard J."/>
            <person name="Blanton J.M."/>
            <person name="Mathney J."/>
            <person name="Tanner A.C."/>
            <person name="Dewhirst F.E."/>
            <person name="Young S.K."/>
            <person name="Zeng Q."/>
            <person name="Gargeya S."/>
            <person name="Fitzgerald M."/>
            <person name="Haas B."/>
            <person name="Abouelleil A."/>
            <person name="Alvarado L."/>
            <person name="Arachchi H.M."/>
            <person name="Berlin A."/>
            <person name="Chapman S.B."/>
            <person name="Gearin G."/>
            <person name="Goldberg J."/>
            <person name="Griggs A."/>
            <person name="Gujja S."/>
            <person name="Hansen M."/>
            <person name="Heiman D."/>
            <person name="Howarth C."/>
            <person name="Larimer J."/>
            <person name="Lui A."/>
            <person name="MacDonald P.J.P."/>
            <person name="McCowen C."/>
            <person name="Montmayeur A."/>
            <person name="Murphy C."/>
            <person name="Neiman D."/>
            <person name="Pearson M."/>
            <person name="Priest M."/>
            <person name="Roberts A."/>
            <person name="Saif S."/>
            <person name="Shea T."/>
            <person name="Sisk P."/>
            <person name="Stolte C."/>
            <person name="Sykes S."/>
            <person name="Wortman J."/>
            <person name="Nusbaum C."/>
            <person name="Birren B."/>
        </authorList>
    </citation>
    <scope>NUCLEOTIDE SEQUENCE [LARGE SCALE GENOMIC DNA]</scope>
    <source>
        <strain evidence="1 2">OT 289</strain>
    </source>
</reference>
<keyword evidence="2" id="KW-1185">Reference proteome</keyword>
<dbReference type="STRING" id="999422.HMPREF9944_00199"/>
<gene>
    <name evidence="1" type="ORF">HMPREF9944_00199</name>
</gene>
<organism evidence="1 2">
    <name type="scientific">Segatella maculosa OT 289</name>
    <dbReference type="NCBI Taxonomy" id="999422"/>
    <lineage>
        <taxon>Bacteria</taxon>
        <taxon>Pseudomonadati</taxon>
        <taxon>Bacteroidota</taxon>
        <taxon>Bacteroidia</taxon>
        <taxon>Bacteroidales</taxon>
        <taxon>Prevotellaceae</taxon>
        <taxon>Segatella</taxon>
    </lineage>
</organism>